<organism evidence="1 2">
    <name type="scientific">Falsiporphyromonas endometrii</name>
    <dbReference type="NCBI Taxonomy" id="1387297"/>
    <lineage>
        <taxon>Bacteria</taxon>
        <taxon>Pseudomonadati</taxon>
        <taxon>Bacteroidota</taxon>
        <taxon>Bacteroidia</taxon>
        <taxon>Bacteroidales</taxon>
        <taxon>Porphyromonadaceae</taxon>
        <taxon>Falsiporphyromonas</taxon>
    </lineage>
</organism>
<comment type="caution">
    <text evidence="1">The sequence shown here is derived from an EMBL/GenBank/DDBJ whole genome shotgun (WGS) entry which is preliminary data.</text>
</comment>
<evidence type="ECO:0000313" key="1">
    <source>
        <dbReference type="EMBL" id="MFC4665637.1"/>
    </source>
</evidence>
<name>A0ABV9K680_9PORP</name>
<sequence length="348" mass="40710">MKILPEEMDKILTRIGVSAFADKISVKLHGYSINIKNVVMEVKKSGDLYDFKMYGSVTKFIKGNNYEVVTHEDIKEYYKYMKNLIGFDIGRMSVRRLEVGATLETPQEPKIYLCLFKKKKGGKKYFYNPVQQKHESKYLKYRDYEAVLYDKGVEANTLPDEMKNKNLFRMEIKYTKRIRSQTEIETFADILNPKKYRGLVKQWYNFFNECECTTDKIGNVKKVKPSKVPEVVLQYLMKDPVTRDRAKDISMNIIGQLECCDKSKKVAQRKFKSLEVKSEALSVQSLSSCDQLFEIMKKVCEHQGVIVDTNRKIVTAYEHQNFRNIKNIGQNNVRSCLNLIEKQSYTRC</sequence>
<reference evidence="2" key="1">
    <citation type="journal article" date="2019" name="Int. J. Syst. Evol. Microbiol.">
        <title>The Global Catalogue of Microorganisms (GCM) 10K type strain sequencing project: providing services to taxonomists for standard genome sequencing and annotation.</title>
        <authorList>
            <consortium name="The Broad Institute Genomics Platform"/>
            <consortium name="The Broad Institute Genome Sequencing Center for Infectious Disease"/>
            <person name="Wu L."/>
            <person name="Ma J."/>
        </authorList>
    </citation>
    <scope>NUCLEOTIDE SEQUENCE [LARGE SCALE GENOMIC DNA]</scope>
    <source>
        <strain evidence="2">CGMCC 4.7357</strain>
    </source>
</reference>
<dbReference type="EMBL" id="JBHSGO010000069">
    <property type="protein sequence ID" value="MFC4665637.1"/>
    <property type="molecule type" value="Genomic_DNA"/>
</dbReference>
<accession>A0ABV9K680</accession>
<protein>
    <submittedName>
        <fullName evidence="1">Uncharacterized protein</fullName>
    </submittedName>
</protein>
<gene>
    <name evidence="1" type="ORF">ACFO3G_03270</name>
</gene>
<dbReference type="Proteomes" id="UP001596020">
    <property type="component" value="Unassembled WGS sequence"/>
</dbReference>
<proteinExistence type="predicted"/>
<evidence type="ECO:0000313" key="2">
    <source>
        <dbReference type="Proteomes" id="UP001596020"/>
    </source>
</evidence>
<keyword evidence="2" id="KW-1185">Reference proteome</keyword>